<dbReference type="InterPro" id="IPR050082">
    <property type="entry name" value="RNA_methyltr_RlmE"/>
</dbReference>
<feature type="binding site" evidence="9">
    <location>
        <position position="57"/>
    </location>
    <ligand>
        <name>S-adenosyl-L-methionine</name>
        <dbReference type="ChEBI" id="CHEBI:59789"/>
    </ligand>
</feature>
<evidence type="ECO:0000256" key="8">
    <source>
        <dbReference type="ARBA" id="ARBA00048902"/>
    </source>
</evidence>
<dbReference type="GO" id="GO:0005737">
    <property type="term" value="C:cytoplasm"/>
    <property type="evidence" value="ECO:0007669"/>
    <property type="project" value="UniProtKB-SubCell"/>
</dbReference>
<evidence type="ECO:0000256" key="2">
    <source>
        <dbReference type="ARBA" id="ARBA00004496"/>
    </source>
</evidence>
<keyword evidence="12" id="KW-1185">Reference proteome</keyword>
<gene>
    <name evidence="11" type="ORF">CROQUDRAFT_64409</name>
</gene>
<evidence type="ECO:0000256" key="3">
    <source>
        <dbReference type="ARBA" id="ARBA00022490"/>
    </source>
</evidence>
<keyword evidence="4 9" id="KW-0489">Methyltransferase</keyword>
<organism evidence="11 12">
    <name type="scientific">Cronartium quercuum f. sp. fusiforme G11</name>
    <dbReference type="NCBI Taxonomy" id="708437"/>
    <lineage>
        <taxon>Eukaryota</taxon>
        <taxon>Fungi</taxon>
        <taxon>Dikarya</taxon>
        <taxon>Basidiomycota</taxon>
        <taxon>Pucciniomycotina</taxon>
        <taxon>Pucciniomycetes</taxon>
        <taxon>Pucciniales</taxon>
        <taxon>Coleosporiaceae</taxon>
        <taxon>Cronartium</taxon>
    </lineage>
</organism>
<dbReference type="OrthoDB" id="289250at2759"/>
<dbReference type="EMBL" id="MU167285">
    <property type="protein sequence ID" value="KAG0144961.1"/>
    <property type="molecule type" value="Genomic_DNA"/>
</dbReference>
<dbReference type="SUPFAM" id="SSF53335">
    <property type="entry name" value="S-adenosyl-L-methionine-dependent methyltransferases"/>
    <property type="match status" value="1"/>
</dbReference>
<feature type="binding site" evidence="9">
    <location>
        <position position="123"/>
    </location>
    <ligand>
        <name>S-adenosyl-L-methionine</name>
        <dbReference type="ChEBI" id="CHEBI:59789"/>
    </ligand>
</feature>
<evidence type="ECO:0000313" key="11">
    <source>
        <dbReference type="EMBL" id="KAG0144961.1"/>
    </source>
</evidence>
<evidence type="ECO:0000256" key="4">
    <source>
        <dbReference type="ARBA" id="ARBA00022603"/>
    </source>
</evidence>
<dbReference type="GO" id="GO:0106340">
    <property type="term" value="F:tRNA (guanosine(34)-2'-O)-methyltransferase activity"/>
    <property type="evidence" value="ECO:0007669"/>
    <property type="project" value="UniProtKB-ARBA"/>
</dbReference>
<evidence type="ECO:0000256" key="9">
    <source>
        <dbReference type="HAMAP-Rule" id="MF_03162"/>
    </source>
</evidence>
<accession>A0A9P6NK12</accession>
<feature type="active site" description="Proton acceptor" evidence="9">
    <location>
        <position position="163"/>
    </location>
</feature>
<keyword evidence="7 9" id="KW-0819">tRNA processing</keyword>
<comment type="catalytic activity">
    <reaction evidence="8 9">
        <text>cytidine(32)/guanosine(34) in tRNA + 2 S-adenosyl-L-methionine = 2'-O-methylcytidine(32)/2'-O-methylguanosine(34) in tRNA + 2 S-adenosyl-L-homocysteine + 2 H(+)</text>
        <dbReference type="Rhea" id="RHEA:42396"/>
        <dbReference type="Rhea" id="RHEA-COMP:10246"/>
        <dbReference type="Rhea" id="RHEA-COMP:10247"/>
        <dbReference type="ChEBI" id="CHEBI:15378"/>
        <dbReference type="ChEBI" id="CHEBI:57856"/>
        <dbReference type="ChEBI" id="CHEBI:59789"/>
        <dbReference type="ChEBI" id="CHEBI:74269"/>
        <dbReference type="ChEBI" id="CHEBI:74445"/>
        <dbReference type="ChEBI" id="CHEBI:74495"/>
        <dbReference type="ChEBI" id="CHEBI:82748"/>
        <dbReference type="EC" id="2.1.1.205"/>
    </reaction>
</comment>
<keyword evidence="3 9" id="KW-0963">Cytoplasm</keyword>
<feature type="binding site" evidence="9">
    <location>
        <position position="98"/>
    </location>
    <ligand>
        <name>S-adenosyl-L-methionine</name>
        <dbReference type="ChEBI" id="CHEBI:59789"/>
    </ligand>
</feature>
<dbReference type="FunFam" id="3.40.50.150:FF:000040">
    <property type="entry name" value="Putative ribosomal RNA methyltransferase 1"/>
    <property type="match status" value="1"/>
</dbReference>
<feature type="binding site" evidence="9">
    <location>
        <position position="82"/>
    </location>
    <ligand>
        <name>S-adenosyl-L-methionine</name>
        <dbReference type="ChEBI" id="CHEBI:59789"/>
    </ligand>
</feature>
<comment type="subcellular location">
    <subcellularLocation>
        <location evidence="2 9">Cytoplasm</location>
    </subcellularLocation>
    <subcellularLocation>
        <location evidence="1">Nucleus</location>
    </subcellularLocation>
</comment>
<feature type="domain" description="Ribosomal RNA methyltransferase FtsJ" evidence="10">
    <location>
        <begin position="21"/>
        <end position="206"/>
    </location>
</feature>
<dbReference type="GO" id="GO:0002181">
    <property type="term" value="P:cytoplasmic translation"/>
    <property type="evidence" value="ECO:0007669"/>
    <property type="project" value="UniProtKB-UniRule"/>
</dbReference>
<dbReference type="HAMAP" id="MF_01547">
    <property type="entry name" value="RNA_methyltr_E"/>
    <property type="match status" value="1"/>
</dbReference>
<comment type="similarity">
    <text evidence="9">Belongs to the class I-like SAM-binding methyltransferase superfamily. RNA methyltransferase RlmE family. TRM7 subfamily.</text>
</comment>
<feature type="binding site" evidence="9">
    <location>
        <position position="59"/>
    </location>
    <ligand>
        <name>S-adenosyl-L-methionine</name>
        <dbReference type="ChEBI" id="CHEBI:59789"/>
    </ligand>
</feature>
<dbReference type="HAMAP" id="MF_03162">
    <property type="entry name" value="RNA_methyltr_E_TRM7"/>
    <property type="match status" value="1"/>
</dbReference>
<dbReference type="GO" id="GO:0002128">
    <property type="term" value="P:tRNA nucleoside ribose methylation"/>
    <property type="evidence" value="ECO:0007669"/>
    <property type="project" value="UniProtKB-UniRule"/>
</dbReference>
<keyword evidence="6 9" id="KW-0949">S-adenosyl-L-methionine</keyword>
<comment type="caution">
    <text evidence="11">The sequence shown here is derived from an EMBL/GenBank/DDBJ whole genome shotgun (WGS) entry which is preliminary data.</text>
</comment>
<keyword evidence="5 9" id="KW-0808">Transferase</keyword>
<protein>
    <recommendedName>
        <fullName evidence="9">Putative tRNA (cytidine(32)/guanosine(34)-2'-O)-methyltransferase</fullName>
        <ecNumber evidence="9">2.1.1.205</ecNumber>
    </recommendedName>
    <alternativeName>
        <fullName evidence="9">2'-O-ribose RNA methyltransferase TRM7 homolog</fullName>
    </alternativeName>
</protein>
<dbReference type="InterPro" id="IPR002877">
    <property type="entry name" value="RNA_MeTrfase_FtsJ_dom"/>
</dbReference>
<dbReference type="EC" id="2.1.1.205" evidence="9"/>
<comment type="function">
    <text evidence="9">Methylates the 2'-O-ribose of nucleotides at positions 32 and 34 of the tRNA anticodon loop of substrate tRNAs.</text>
</comment>
<dbReference type="AlphaFoldDB" id="A0A9P6NK12"/>
<evidence type="ECO:0000256" key="5">
    <source>
        <dbReference type="ARBA" id="ARBA00022679"/>
    </source>
</evidence>
<sequence>MGKCSKDMRDIYYRLGKSEGYRARSAYKLLHLDEHFEIFNGPHGKVDRVVDLCAAPGSWSQVLVKKLGRTREDGLPKIVAVDLQPMAPLAGVHQLVGDITKVETARAIVSHFGGEKADLVVCDGAPDVTGLHDLDEFVQAQLLLAALNITLSLLRKGGTFIAKIFRGRDADLLYDQLQCFFEEVTCSKPRSSRDSSIEAFVICRNYQPPTGFIPDMSVSLMENPSLRALEKTGGTSNLRQIFQFVVCGDLSTHGQPENIISHDMSS</sequence>
<proteinExistence type="inferred from homology"/>
<evidence type="ECO:0000256" key="6">
    <source>
        <dbReference type="ARBA" id="ARBA00022691"/>
    </source>
</evidence>
<dbReference type="InterPro" id="IPR029063">
    <property type="entry name" value="SAM-dependent_MTases_sf"/>
</dbReference>
<dbReference type="Gene3D" id="3.40.50.150">
    <property type="entry name" value="Vaccinia Virus protein VP39"/>
    <property type="match status" value="1"/>
</dbReference>
<dbReference type="Proteomes" id="UP000886653">
    <property type="component" value="Unassembled WGS sequence"/>
</dbReference>
<evidence type="ECO:0000259" key="10">
    <source>
        <dbReference type="Pfam" id="PF01728"/>
    </source>
</evidence>
<dbReference type="Pfam" id="PF01728">
    <property type="entry name" value="FtsJ"/>
    <property type="match status" value="1"/>
</dbReference>
<reference evidence="11" key="1">
    <citation type="submission" date="2013-11" db="EMBL/GenBank/DDBJ databases">
        <title>Genome sequence of the fusiform rust pathogen reveals effectors for host alternation and coevolution with pine.</title>
        <authorList>
            <consortium name="DOE Joint Genome Institute"/>
            <person name="Smith K."/>
            <person name="Pendleton A."/>
            <person name="Kubisiak T."/>
            <person name="Anderson C."/>
            <person name="Salamov A."/>
            <person name="Aerts A."/>
            <person name="Riley R."/>
            <person name="Clum A."/>
            <person name="Lindquist E."/>
            <person name="Ence D."/>
            <person name="Campbell M."/>
            <person name="Kronenberg Z."/>
            <person name="Feau N."/>
            <person name="Dhillon B."/>
            <person name="Hamelin R."/>
            <person name="Burleigh J."/>
            <person name="Smith J."/>
            <person name="Yandell M."/>
            <person name="Nelson C."/>
            <person name="Grigoriev I."/>
            <person name="Davis J."/>
        </authorList>
    </citation>
    <scope>NUCLEOTIDE SEQUENCE</scope>
    <source>
        <strain evidence="11">G11</strain>
    </source>
</reference>
<evidence type="ECO:0000256" key="7">
    <source>
        <dbReference type="ARBA" id="ARBA00022694"/>
    </source>
</evidence>
<dbReference type="GO" id="GO:0005634">
    <property type="term" value="C:nucleus"/>
    <property type="evidence" value="ECO:0007669"/>
    <property type="project" value="UniProtKB-SubCell"/>
</dbReference>
<name>A0A9P6NK12_9BASI</name>
<dbReference type="PANTHER" id="PTHR10920">
    <property type="entry name" value="RIBOSOMAL RNA METHYLTRANSFERASE"/>
    <property type="match status" value="1"/>
</dbReference>
<evidence type="ECO:0000256" key="1">
    <source>
        <dbReference type="ARBA" id="ARBA00004123"/>
    </source>
</evidence>
<dbReference type="PANTHER" id="PTHR10920:SF12">
    <property type="entry name" value="TRNA (CYTIDINE(32)_GUANOSINE(34)-2'-O)-METHYLTRANSFERASE-RELATED"/>
    <property type="match status" value="1"/>
</dbReference>
<dbReference type="InterPro" id="IPR028590">
    <property type="entry name" value="RNA_methyltr_E_TRM7"/>
</dbReference>
<dbReference type="InterPro" id="IPR015507">
    <property type="entry name" value="rRNA-MeTfrase_E"/>
</dbReference>
<evidence type="ECO:0000313" key="12">
    <source>
        <dbReference type="Proteomes" id="UP000886653"/>
    </source>
</evidence>